<dbReference type="EMBL" id="BHEO01000008">
    <property type="protein sequence ID" value="GBU06584.1"/>
    <property type="molecule type" value="Genomic_DNA"/>
</dbReference>
<dbReference type="AlphaFoldDB" id="A0A4R3JH87"/>
<protein>
    <submittedName>
        <fullName evidence="2">Bacteriophage Gp15 protein</fullName>
    </submittedName>
</protein>
<evidence type="ECO:0000313" key="4">
    <source>
        <dbReference type="Proteomes" id="UP000702954"/>
    </source>
</evidence>
<organism evidence="2 3">
    <name type="scientific">Faecalimonas umbilicata</name>
    <dbReference type="NCBI Taxonomy" id="1912855"/>
    <lineage>
        <taxon>Bacteria</taxon>
        <taxon>Bacillati</taxon>
        <taxon>Bacillota</taxon>
        <taxon>Clostridia</taxon>
        <taxon>Lachnospirales</taxon>
        <taxon>Lachnospiraceae</taxon>
        <taxon>Faecalimonas</taxon>
    </lineage>
</organism>
<dbReference type="Pfam" id="PF06854">
    <property type="entry name" value="Phage_Gp15"/>
    <property type="match status" value="1"/>
</dbReference>
<comment type="caution">
    <text evidence="2">The sequence shown here is derived from an EMBL/GenBank/DDBJ whole genome shotgun (WGS) entry which is preliminary data.</text>
</comment>
<gene>
    <name evidence="2" type="ORF">EDD74_1222</name>
    <name evidence="1" type="ORF">FAEUMB_31250</name>
</gene>
<sequence length="205" mass="24134">MNILLDLLPETVEIGGVEYPINTDFRISVLFELMMQDNTISDEDKILEAINLYYPQTPDPEYLDEAVEKLIWFYRCGNQDKTKKRKSEADEDNTEEEKLVYSFEHDDRYIYAAFVSEYGIDLQDIEDLHWWKFRALLTSLSDECEFKKIMGYRSVTITSTMSPEQRSFYEKMKRIHALPMSEAEQDKYDRITQALMGDGDLEGLL</sequence>
<dbReference type="InterPro" id="IPR009660">
    <property type="entry name" value="Phage_A500_Gp15"/>
</dbReference>
<proteinExistence type="predicted"/>
<name>A0A4R3JH87_9FIRM</name>
<accession>A0A4R3JH87</accession>
<evidence type="ECO:0000313" key="3">
    <source>
        <dbReference type="Proteomes" id="UP000294613"/>
    </source>
</evidence>
<reference evidence="1 4" key="1">
    <citation type="journal article" date="2018" name="Int. J. Syst. Evol. Microbiol.">
        <title>Draft Genome Sequence of Faecalimonas umbilicata JCM 30896T, an Acetate-Producing Bacterium Isolated from Human Feces.</title>
        <authorList>
            <person name="Sakamoto M."/>
            <person name="Ikeyama N."/>
            <person name="Yuki M."/>
            <person name="Ohkuma M."/>
        </authorList>
    </citation>
    <scope>NUCLEOTIDE SEQUENCE [LARGE SCALE GENOMIC DNA]</scope>
    <source>
        <strain evidence="1 4">EGH7</strain>
    </source>
</reference>
<evidence type="ECO:0000313" key="2">
    <source>
        <dbReference type="EMBL" id="TCS65509.1"/>
    </source>
</evidence>
<reference evidence="2 3" key="2">
    <citation type="submission" date="2019-03" db="EMBL/GenBank/DDBJ databases">
        <title>Genomic Encyclopedia of Type Strains, Phase IV (KMG-IV): sequencing the most valuable type-strain genomes for metagenomic binning, comparative biology and taxonomic classification.</title>
        <authorList>
            <person name="Goeker M."/>
        </authorList>
    </citation>
    <scope>NUCLEOTIDE SEQUENCE [LARGE SCALE GENOMIC DNA]</scope>
    <source>
        <strain evidence="2 3">DSM 103426</strain>
    </source>
</reference>
<dbReference type="EMBL" id="SLZV01000022">
    <property type="protein sequence ID" value="TCS65509.1"/>
    <property type="molecule type" value="Genomic_DNA"/>
</dbReference>
<dbReference type="Proteomes" id="UP000294613">
    <property type="component" value="Unassembled WGS sequence"/>
</dbReference>
<evidence type="ECO:0000313" key="1">
    <source>
        <dbReference type="EMBL" id="GBU06584.1"/>
    </source>
</evidence>
<dbReference type="Proteomes" id="UP000702954">
    <property type="component" value="Unassembled WGS sequence"/>
</dbReference>
<dbReference type="RefSeq" id="WP_116442413.1">
    <property type="nucleotide sequence ID" value="NZ_BHEO01000008.1"/>
</dbReference>
<keyword evidence="4" id="KW-1185">Reference proteome</keyword>